<dbReference type="EMBL" id="JARQWQ010000037">
    <property type="protein sequence ID" value="KAK2560131.1"/>
    <property type="molecule type" value="Genomic_DNA"/>
</dbReference>
<protein>
    <submittedName>
        <fullName evidence="8">Ankyrin-3</fullName>
    </submittedName>
</protein>
<dbReference type="Pfam" id="PF12796">
    <property type="entry name" value="Ank_2"/>
    <property type="match status" value="2"/>
</dbReference>
<dbReference type="SUPFAM" id="SSF48403">
    <property type="entry name" value="Ankyrin repeat"/>
    <property type="match status" value="1"/>
</dbReference>
<dbReference type="InterPro" id="IPR046906">
    <property type="entry name" value="Mab-21_HhH/H2TH-like"/>
</dbReference>
<dbReference type="Pfam" id="PF03281">
    <property type="entry name" value="Mab-21"/>
    <property type="match status" value="1"/>
</dbReference>
<dbReference type="Pfam" id="PF20266">
    <property type="entry name" value="Mab-21_C"/>
    <property type="match status" value="1"/>
</dbReference>
<dbReference type="PANTHER" id="PTHR24173:SF74">
    <property type="entry name" value="ANKYRIN REPEAT DOMAIN-CONTAINING PROTEIN 16"/>
    <property type="match status" value="1"/>
</dbReference>
<dbReference type="PROSITE" id="PS50088">
    <property type="entry name" value="ANK_REPEAT"/>
    <property type="match status" value="5"/>
</dbReference>
<feature type="repeat" description="ANK" evidence="4">
    <location>
        <begin position="68"/>
        <end position="100"/>
    </location>
</feature>
<comment type="caution">
    <text evidence="8">The sequence shown here is derived from an EMBL/GenBank/DDBJ whole genome shotgun (WGS) entry which is preliminary data.</text>
</comment>
<evidence type="ECO:0000313" key="8">
    <source>
        <dbReference type="EMBL" id="KAK2560131.1"/>
    </source>
</evidence>
<feature type="compositionally biased region" description="Basic and acidic residues" evidence="5">
    <location>
        <begin position="476"/>
        <end position="487"/>
    </location>
</feature>
<reference evidence="8" key="2">
    <citation type="journal article" date="2023" name="Science">
        <title>Genomic signatures of disease resistance in endangered staghorn corals.</title>
        <authorList>
            <person name="Vollmer S.V."/>
            <person name="Selwyn J.D."/>
            <person name="Despard B.A."/>
            <person name="Roesel C.L."/>
        </authorList>
    </citation>
    <scope>NUCLEOTIDE SEQUENCE</scope>
    <source>
        <strain evidence="8">K2</strain>
    </source>
</reference>
<evidence type="ECO:0000256" key="1">
    <source>
        <dbReference type="ARBA" id="ARBA00008307"/>
    </source>
</evidence>
<evidence type="ECO:0000256" key="4">
    <source>
        <dbReference type="PROSITE-ProRule" id="PRU00023"/>
    </source>
</evidence>
<keyword evidence="2" id="KW-0677">Repeat</keyword>
<dbReference type="Gene3D" id="1.10.1410.40">
    <property type="match status" value="1"/>
</dbReference>
<dbReference type="SMART" id="SM01265">
    <property type="entry name" value="Mab-21"/>
    <property type="match status" value="1"/>
</dbReference>
<feature type="compositionally biased region" description="Basic and acidic residues" evidence="5">
    <location>
        <begin position="943"/>
        <end position="953"/>
    </location>
</feature>
<gene>
    <name evidence="8" type="ORF">P5673_017096</name>
</gene>
<feature type="repeat" description="ANK" evidence="4">
    <location>
        <begin position="140"/>
        <end position="166"/>
    </location>
</feature>
<dbReference type="AlphaFoldDB" id="A0AAD9V3R5"/>
<evidence type="ECO:0000259" key="7">
    <source>
        <dbReference type="Pfam" id="PF20266"/>
    </source>
</evidence>
<keyword evidence="9" id="KW-1185">Reference proteome</keyword>
<evidence type="ECO:0000313" key="9">
    <source>
        <dbReference type="Proteomes" id="UP001249851"/>
    </source>
</evidence>
<feature type="repeat" description="ANK" evidence="4">
    <location>
        <begin position="333"/>
        <end position="365"/>
    </location>
</feature>
<organism evidence="8 9">
    <name type="scientific">Acropora cervicornis</name>
    <name type="common">Staghorn coral</name>
    <dbReference type="NCBI Taxonomy" id="6130"/>
    <lineage>
        <taxon>Eukaryota</taxon>
        <taxon>Metazoa</taxon>
        <taxon>Cnidaria</taxon>
        <taxon>Anthozoa</taxon>
        <taxon>Hexacorallia</taxon>
        <taxon>Scleractinia</taxon>
        <taxon>Astrocoeniina</taxon>
        <taxon>Acroporidae</taxon>
        <taxon>Acropora</taxon>
    </lineage>
</organism>
<evidence type="ECO:0000256" key="5">
    <source>
        <dbReference type="SAM" id="MobiDB-lite"/>
    </source>
</evidence>
<feature type="repeat" description="ANK" evidence="4">
    <location>
        <begin position="366"/>
        <end position="398"/>
    </location>
</feature>
<dbReference type="InterPro" id="IPR046903">
    <property type="entry name" value="Mab-21-like_nuc_Trfase"/>
</dbReference>
<sequence length="962" mass="107491">MESGEELSSTEDFSPEEVKVTVKTLLMQSIALNNLEGFTMAIEALGELHTGVNWSCHSNSVIFCRGEQWNTPLTFASKLGQLHMVSQLIEKGADPNLSSHFECGKSVGSTALHEASKSGQLQIVDYLIAHGSNVNASDSRGWTPLHNAICGNKTDVALKLLCNGADPRKTFLISLPDVKNLTIIGRSSIMFSAGPDKLHVRKPSFYEWNCFTFAANCHQPELVDKLVCDYFQKDVDLRKTFGRTALHEAVILPEDLNLDKESLIQKRHQTLEVLLKAGVNPNIQDDVGKTALNHFFDLANIAKVVVRKYPEIVASSVCLLHGYGANLNVADFNGRTLAHQAASLGDFEVMKLLLELGACFMIPDGDGNTPAHIAALHCNFKVLQCLLDHAPHADLQNVHGDTVLHVAMMANASEDALLEIAQTMKSGKDPKMNVYGETEYDMAVKFNLEKLSSLLLQMHKTQKTNSSTGSPSEDAVNQKDADARGDHCEEVWDENESCNIDAKTFDQDPDQNVKSCSESDAVVSGDNADVPELLIKTDTDVNVYLLRLCDEYRVRSLHMDSKDDCHGRCTVAKHTVRFVQKILDLVAENDEKFSCDVLHTGSSFEGYRIGKPDEFDLMCELKSLTDDNCEILETETPGFVRIQVRNEFREKWKMFLSEEGFLDALKVKTCLANALHRKAKTPCLVHKSWKLNFNTTSYDSCVLCQPFVCTSKTGIKMTLFWRGGFYKFMPIDIDVIPAIHFPNWPKTAKVPPPHVLEGYADLGYHVVPKSGGKDWLLWRLSFSVAELKILQNVSPLQAACYTSLKIIKGQTMLRSSSQRFSHLGFLHTYVLKTKFFEELDRCKDSEFWSEDKLTERVCSVLESIVIPLSQQGASHMESYFLPGYNILRQADRLFGNLVEASIKTTLHNVVKVLRKEVDLSLETDPGDNAGFEMNFELDSNLRTDNDDTMRFEDPATLTNNTA</sequence>
<feature type="repeat" description="ANK" evidence="4">
    <location>
        <begin position="107"/>
        <end position="139"/>
    </location>
</feature>
<dbReference type="InterPro" id="IPR036770">
    <property type="entry name" value="Ankyrin_rpt-contain_sf"/>
</dbReference>
<dbReference type="PANTHER" id="PTHR24173">
    <property type="entry name" value="ANKYRIN REPEAT CONTAINING"/>
    <property type="match status" value="1"/>
</dbReference>
<dbReference type="Gene3D" id="1.25.40.20">
    <property type="entry name" value="Ankyrin repeat-containing domain"/>
    <property type="match status" value="3"/>
</dbReference>
<reference evidence="8" key="1">
    <citation type="journal article" date="2023" name="G3 (Bethesda)">
        <title>Whole genome assembly and annotation of the endangered Caribbean coral Acropora cervicornis.</title>
        <authorList>
            <person name="Selwyn J.D."/>
            <person name="Vollmer S.V."/>
        </authorList>
    </citation>
    <scope>NUCLEOTIDE SEQUENCE</scope>
    <source>
        <strain evidence="8">K2</strain>
    </source>
</reference>
<evidence type="ECO:0000256" key="3">
    <source>
        <dbReference type="ARBA" id="ARBA00023043"/>
    </source>
</evidence>
<dbReference type="SMART" id="SM00248">
    <property type="entry name" value="ANK"/>
    <property type="match status" value="8"/>
</dbReference>
<name>A0AAD9V3R5_ACRCE</name>
<dbReference type="Proteomes" id="UP001249851">
    <property type="component" value="Unassembled WGS sequence"/>
</dbReference>
<dbReference type="PROSITE" id="PS50297">
    <property type="entry name" value="ANK_REP_REGION"/>
    <property type="match status" value="5"/>
</dbReference>
<dbReference type="InterPro" id="IPR024810">
    <property type="entry name" value="MAB21L/cGLR"/>
</dbReference>
<feature type="region of interest" description="Disordered" evidence="5">
    <location>
        <begin position="943"/>
        <end position="962"/>
    </location>
</feature>
<dbReference type="Gene3D" id="3.30.460.90">
    <property type="match status" value="1"/>
</dbReference>
<accession>A0AAD9V3R5</accession>
<proteinExistence type="inferred from homology"/>
<evidence type="ECO:0000256" key="2">
    <source>
        <dbReference type="ARBA" id="ARBA00022737"/>
    </source>
</evidence>
<dbReference type="InterPro" id="IPR002110">
    <property type="entry name" value="Ankyrin_rpt"/>
</dbReference>
<keyword evidence="3 4" id="KW-0040">ANK repeat</keyword>
<dbReference type="Pfam" id="PF00023">
    <property type="entry name" value="Ank"/>
    <property type="match status" value="1"/>
</dbReference>
<comment type="similarity">
    <text evidence="1">Belongs to the mab-21 family.</text>
</comment>
<evidence type="ECO:0000259" key="6">
    <source>
        <dbReference type="Pfam" id="PF03281"/>
    </source>
</evidence>
<dbReference type="GO" id="GO:0016779">
    <property type="term" value="F:nucleotidyltransferase activity"/>
    <property type="evidence" value="ECO:0007669"/>
    <property type="project" value="UniProtKB-ARBA"/>
</dbReference>
<feature type="domain" description="Mab-21-like nucleotidyltransferase" evidence="6">
    <location>
        <begin position="604"/>
        <end position="792"/>
    </location>
</feature>
<feature type="domain" description="Mab-21-like HhH/H2TH-like" evidence="7">
    <location>
        <begin position="800"/>
        <end position="892"/>
    </location>
</feature>
<feature type="region of interest" description="Disordered" evidence="5">
    <location>
        <begin position="461"/>
        <end position="487"/>
    </location>
</feature>